<dbReference type="InterPro" id="IPR051010">
    <property type="entry name" value="BCAA_transport"/>
</dbReference>
<evidence type="ECO:0000259" key="4">
    <source>
        <dbReference type="Pfam" id="PF13458"/>
    </source>
</evidence>
<dbReference type="AlphaFoldDB" id="A0A934SYS3"/>
<dbReference type="RefSeq" id="WP_200596356.1">
    <property type="nucleotide sequence ID" value="NZ_JAEPBG010000014.1"/>
</dbReference>
<proteinExistence type="inferred from homology"/>
<evidence type="ECO:0000313" key="6">
    <source>
        <dbReference type="Proteomes" id="UP000622890"/>
    </source>
</evidence>
<evidence type="ECO:0000256" key="3">
    <source>
        <dbReference type="SAM" id="SignalP"/>
    </source>
</evidence>
<feature type="domain" description="Leucine-binding protein" evidence="4">
    <location>
        <begin position="25"/>
        <end position="363"/>
    </location>
</feature>
<dbReference type="EMBL" id="JAEPBG010000014">
    <property type="protein sequence ID" value="MBK4737780.1"/>
    <property type="molecule type" value="Genomic_DNA"/>
</dbReference>
<comment type="caution">
    <text evidence="5">The sequence shown here is derived from an EMBL/GenBank/DDBJ whole genome shotgun (WGS) entry which is preliminary data.</text>
</comment>
<dbReference type="Gene3D" id="3.40.50.2300">
    <property type="match status" value="2"/>
</dbReference>
<dbReference type="Proteomes" id="UP000622890">
    <property type="component" value="Unassembled WGS sequence"/>
</dbReference>
<feature type="signal peptide" evidence="3">
    <location>
        <begin position="1"/>
        <end position="24"/>
    </location>
</feature>
<evidence type="ECO:0000256" key="2">
    <source>
        <dbReference type="ARBA" id="ARBA00022729"/>
    </source>
</evidence>
<evidence type="ECO:0000313" key="5">
    <source>
        <dbReference type="EMBL" id="MBK4737780.1"/>
    </source>
</evidence>
<accession>A0A934SYS3</accession>
<keyword evidence="6" id="KW-1185">Reference proteome</keyword>
<dbReference type="InterPro" id="IPR028082">
    <property type="entry name" value="Peripla_BP_I"/>
</dbReference>
<feature type="chain" id="PRO_5036774154" evidence="3">
    <location>
        <begin position="25"/>
        <end position="391"/>
    </location>
</feature>
<dbReference type="SUPFAM" id="SSF53822">
    <property type="entry name" value="Periplasmic binding protein-like I"/>
    <property type="match status" value="1"/>
</dbReference>
<gene>
    <name evidence="5" type="ORF">JJB74_24430</name>
</gene>
<dbReference type="CDD" id="cd06333">
    <property type="entry name" value="PBP1_ABC_RPA1789-like"/>
    <property type="match status" value="1"/>
</dbReference>
<protein>
    <submittedName>
        <fullName evidence="5">ABC transporter substrate-binding protein</fullName>
    </submittedName>
</protein>
<comment type="similarity">
    <text evidence="1">Belongs to the leucine-binding protein family.</text>
</comment>
<name>A0A934SYS3_9BURK</name>
<reference evidence="5" key="1">
    <citation type="submission" date="2021-01" db="EMBL/GenBank/DDBJ databases">
        <title>Genome sequence of strain Noviherbaspirillum sp. DKR-6.</title>
        <authorList>
            <person name="Chaudhary D.K."/>
        </authorList>
    </citation>
    <scope>NUCLEOTIDE SEQUENCE</scope>
    <source>
        <strain evidence="5">DKR-6</strain>
    </source>
</reference>
<sequence length="391" mass="41997">MKKNRLVRHAAALAFGIASGHAFAEINIGVILSLTGPAASLGIPAKSTVALWPKEIAGQKLNVTVLDDASDSTAATVAARRLVQENRVDVLVGPSVTPTSLAALQVAGESATPMISLGGSGALIHPQEGPRRWVFKMPPSEEIQLAVIFEQMKRNHEKTLGFVAINNAYAQTFLDVAQKMAPQNGVKIVDVERYNATDTSFVSQALKLIAAKPDAMFIAAAGTPAATPHIEIRQRGYGKTIYQTQAVANNDFLRVGGKSLEGTYLPVSPLLVAEQLPQDNPVKPVALDYLKRYEGQHGPDSRSLFGGLAWDAWLILDRALPIALKSAQPGTAAFRQALRDAIENGQELVLTHGVYKMSPTDHNGADKRSQVMVKIEGGKWRYVPETTSPSK</sequence>
<dbReference type="PANTHER" id="PTHR30483">
    <property type="entry name" value="LEUCINE-SPECIFIC-BINDING PROTEIN"/>
    <property type="match status" value="1"/>
</dbReference>
<dbReference type="InterPro" id="IPR028081">
    <property type="entry name" value="Leu-bd"/>
</dbReference>
<evidence type="ECO:0000256" key="1">
    <source>
        <dbReference type="ARBA" id="ARBA00010062"/>
    </source>
</evidence>
<keyword evidence="2 3" id="KW-0732">Signal</keyword>
<dbReference type="PANTHER" id="PTHR30483:SF38">
    <property type="entry name" value="BLR7848 PROTEIN"/>
    <property type="match status" value="1"/>
</dbReference>
<dbReference type="Pfam" id="PF13458">
    <property type="entry name" value="Peripla_BP_6"/>
    <property type="match status" value="1"/>
</dbReference>
<organism evidence="5 6">
    <name type="scientific">Noviherbaspirillum pedocola</name>
    <dbReference type="NCBI Taxonomy" id="2801341"/>
    <lineage>
        <taxon>Bacteria</taxon>
        <taxon>Pseudomonadati</taxon>
        <taxon>Pseudomonadota</taxon>
        <taxon>Betaproteobacteria</taxon>
        <taxon>Burkholderiales</taxon>
        <taxon>Oxalobacteraceae</taxon>
        <taxon>Noviherbaspirillum</taxon>
    </lineage>
</organism>